<feature type="binding site" evidence="14">
    <location>
        <position position="25"/>
    </location>
    <ligand>
        <name>Mg(2+)</name>
        <dbReference type="ChEBI" id="CHEBI:18420"/>
        <label>2</label>
    </ligand>
</feature>
<feature type="transmembrane region" description="Helical" evidence="15">
    <location>
        <begin position="703"/>
        <end position="721"/>
    </location>
</feature>
<reference evidence="17" key="2">
    <citation type="journal article" date="2021" name="PeerJ">
        <title>Extensive microbial diversity within the chicken gut microbiome revealed by metagenomics and culture.</title>
        <authorList>
            <person name="Gilroy R."/>
            <person name="Ravi A."/>
            <person name="Getino M."/>
            <person name="Pursley I."/>
            <person name="Horton D.L."/>
            <person name="Alikhan N.F."/>
            <person name="Baker D."/>
            <person name="Gharbi K."/>
            <person name="Hall N."/>
            <person name="Watson M."/>
            <person name="Adriaenssens E.M."/>
            <person name="Foster-Nyarko E."/>
            <person name="Jarju S."/>
            <person name="Secka A."/>
            <person name="Antonio M."/>
            <person name="Oren A."/>
            <person name="Chaudhuri R.R."/>
            <person name="La Ragione R."/>
            <person name="Hildebrand F."/>
            <person name="Pallen M.J."/>
        </authorList>
    </citation>
    <scope>NUCLEOTIDE SEQUENCE</scope>
    <source>
        <strain evidence="17">35461</strain>
    </source>
</reference>
<comment type="subcellular location">
    <subcellularLocation>
        <location evidence="15">Cell inner membrane</location>
        <topology evidence="15">Multi-pass membrane protein</topology>
    </subcellularLocation>
    <subcellularLocation>
        <location evidence="1">Cell membrane</location>
        <topology evidence="1">Multi-pass membrane protein</topology>
    </subcellularLocation>
</comment>
<feature type="binding site" evidence="14">
    <location>
        <position position="28"/>
    </location>
    <ligand>
        <name>Mg(2+)</name>
        <dbReference type="ChEBI" id="CHEBI:18420"/>
        <label>2</label>
    </ligand>
</feature>
<dbReference type="Pfam" id="PF02421">
    <property type="entry name" value="FeoB_N"/>
    <property type="match status" value="1"/>
</dbReference>
<reference evidence="17" key="1">
    <citation type="submission" date="2020-10" db="EMBL/GenBank/DDBJ databases">
        <authorList>
            <person name="Gilroy R."/>
        </authorList>
    </citation>
    <scope>NUCLEOTIDE SEQUENCE</scope>
    <source>
        <strain evidence="17">35461</strain>
    </source>
</reference>
<feature type="transmembrane region" description="Helical" evidence="15">
    <location>
        <begin position="267"/>
        <end position="295"/>
    </location>
</feature>
<organism evidence="17 18">
    <name type="scientific">Candidatus Spyradenecus faecavium</name>
    <dbReference type="NCBI Taxonomy" id="2840947"/>
    <lineage>
        <taxon>Bacteria</taxon>
        <taxon>Pseudomonadati</taxon>
        <taxon>Lentisphaerota</taxon>
        <taxon>Lentisphaeria</taxon>
        <taxon>Lentisphaerales</taxon>
        <taxon>Lentisphaeraceae</taxon>
        <taxon>Lentisphaeraceae incertae sedis</taxon>
        <taxon>Candidatus Spyradenecus</taxon>
    </lineage>
</organism>
<accession>A0A9D1NLN0</accession>
<feature type="transmembrane region" description="Helical" evidence="15">
    <location>
        <begin position="328"/>
        <end position="352"/>
    </location>
</feature>
<dbReference type="PANTHER" id="PTHR43185:SF1">
    <property type="entry name" value="FE(2+) TRANSPORTER FEOB"/>
    <property type="match status" value="1"/>
</dbReference>
<evidence type="ECO:0000256" key="4">
    <source>
        <dbReference type="ARBA" id="ARBA00022496"/>
    </source>
</evidence>
<feature type="binding site" evidence="13">
    <location>
        <begin position="60"/>
        <end position="63"/>
    </location>
    <ligand>
        <name>GTP</name>
        <dbReference type="ChEBI" id="CHEBI:37565"/>
        <label>1</label>
    </ligand>
</feature>
<feature type="transmembrane region" description="Helical" evidence="15">
    <location>
        <begin position="301"/>
        <end position="321"/>
    </location>
</feature>
<evidence type="ECO:0000256" key="7">
    <source>
        <dbReference type="ARBA" id="ARBA00022989"/>
    </source>
</evidence>
<feature type="transmembrane region" description="Helical" evidence="15">
    <location>
        <begin position="406"/>
        <end position="432"/>
    </location>
</feature>
<evidence type="ECO:0000259" key="16">
    <source>
        <dbReference type="PROSITE" id="PS51711"/>
    </source>
</evidence>
<evidence type="ECO:0000256" key="1">
    <source>
        <dbReference type="ARBA" id="ARBA00004651"/>
    </source>
</evidence>
<dbReference type="Gene3D" id="3.40.50.300">
    <property type="entry name" value="P-loop containing nucleotide triphosphate hydrolases"/>
    <property type="match status" value="1"/>
</dbReference>
<keyword evidence="9" id="KW-0406">Ion transport</keyword>
<evidence type="ECO:0000256" key="11">
    <source>
        <dbReference type="ARBA" id="ARBA00023136"/>
    </source>
</evidence>
<dbReference type="EMBL" id="DVOR01000028">
    <property type="protein sequence ID" value="HIV08648.1"/>
    <property type="molecule type" value="Genomic_DNA"/>
</dbReference>
<name>A0A9D1NLN0_9BACT</name>
<evidence type="ECO:0000313" key="18">
    <source>
        <dbReference type="Proteomes" id="UP000886845"/>
    </source>
</evidence>
<keyword evidence="14" id="KW-0479">Metal-binding</keyword>
<feature type="binding site" evidence="13">
    <location>
        <begin position="13"/>
        <end position="20"/>
    </location>
    <ligand>
        <name>GTP</name>
        <dbReference type="ChEBI" id="CHEBI:37565"/>
        <label>1</label>
    </ligand>
</feature>
<dbReference type="GO" id="GO:0046872">
    <property type="term" value="F:metal ion binding"/>
    <property type="evidence" value="ECO:0007669"/>
    <property type="project" value="UniProtKB-KW"/>
</dbReference>
<dbReference type="NCBIfam" id="TIGR00437">
    <property type="entry name" value="feoB"/>
    <property type="match status" value="1"/>
</dbReference>
<dbReference type="Proteomes" id="UP000886845">
    <property type="component" value="Unassembled WGS sequence"/>
</dbReference>
<evidence type="ECO:0000256" key="12">
    <source>
        <dbReference type="NCBIfam" id="TIGR00437"/>
    </source>
</evidence>
<feature type="binding site" evidence="13">
    <location>
        <begin position="38"/>
        <end position="42"/>
    </location>
    <ligand>
        <name>GTP</name>
        <dbReference type="ChEBI" id="CHEBI:37565"/>
        <label>1</label>
    </ligand>
</feature>
<comment type="similarity">
    <text evidence="15">Belongs to the TRAFAC class TrmE-Era-EngA-EngB-Septin-like GTPase superfamily. FeoB GTPase (TC 9.A.8) family.</text>
</comment>
<feature type="binding site" evidence="14">
    <location>
        <position position="24"/>
    </location>
    <ligand>
        <name>Mg(2+)</name>
        <dbReference type="ChEBI" id="CHEBI:18420"/>
        <label>2</label>
    </ligand>
</feature>
<evidence type="ECO:0000256" key="6">
    <source>
        <dbReference type="ARBA" id="ARBA00022741"/>
    </source>
</evidence>
<evidence type="ECO:0000256" key="2">
    <source>
        <dbReference type="ARBA" id="ARBA00022448"/>
    </source>
</evidence>
<keyword evidence="2 15" id="KW-0813">Transport</keyword>
<dbReference type="InterPro" id="IPR011642">
    <property type="entry name" value="Gate_dom"/>
</dbReference>
<gene>
    <name evidence="17" type="primary">feoB</name>
    <name evidence="17" type="ORF">IAC79_00845</name>
</gene>
<dbReference type="InterPro" id="IPR003373">
    <property type="entry name" value="Fe2_transport_prot-B"/>
</dbReference>
<keyword evidence="3" id="KW-1003">Cell membrane</keyword>
<keyword evidence="11 15" id="KW-0472">Membrane</keyword>
<dbReference type="SUPFAM" id="SSF52540">
    <property type="entry name" value="P-loop containing nucleoside triphosphate hydrolases"/>
    <property type="match status" value="1"/>
</dbReference>
<comment type="function">
    <text evidence="15">Probable transporter of a GTP-driven Fe(2+) uptake system.</text>
</comment>
<evidence type="ECO:0000256" key="5">
    <source>
        <dbReference type="ARBA" id="ARBA00022692"/>
    </source>
</evidence>
<keyword evidence="7 15" id="KW-1133">Transmembrane helix</keyword>
<proteinExistence type="inferred from homology"/>
<feature type="domain" description="FeoB-type G" evidence="16">
    <location>
        <begin position="6"/>
        <end position="169"/>
    </location>
</feature>
<dbReference type="GO" id="GO:0005525">
    <property type="term" value="F:GTP binding"/>
    <property type="evidence" value="ECO:0007669"/>
    <property type="project" value="UniProtKB-KW"/>
</dbReference>
<dbReference type="PROSITE" id="PS51711">
    <property type="entry name" value="G_FEOB"/>
    <property type="match status" value="1"/>
</dbReference>
<dbReference type="PANTHER" id="PTHR43185">
    <property type="entry name" value="FERROUS IRON TRANSPORT PROTEIN B"/>
    <property type="match status" value="1"/>
</dbReference>
<feature type="binding site" evidence="14">
    <location>
        <position position="27"/>
    </location>
    <ligand>
        <name>Mg(2+)</name>
        <dbReference type="ChEBI" id="CHEBI:18420"/>
        <label>2</label>
    </ligand>
</feature>
<dbReference type="InterPro" id="IPR027417">
    <property type="entry name" value="P-loop_NTPase"/>
</dbReference>
<sequence length="757" mass="82144">MSEMRTITAALAGDPNTGKSTFFNAWTGMHQVTGNWPGVTVEKLLGEIALPGGEKLILVDLPGMYSLHAVSQDERVASDYARGGEADLIINVVDAVNLERNLYLTLALMELGKPMVVVLTMTDVLRRQGFEVDLPELSRRLGVPVVTGDVKRRAARVALERAVLEALATRQRTPRMDLPESLAYAVRRVARENEPEVLAIHRLEGILPGAEAVIADVEKALGTTPDVLIADARYAKIAELTKGVVRQIGHARTELGRALDRIALNRWLGIPLFLLMMYLLFWFTQVVGGCFIDFFDGLGDAFFVTGLGNLLTLCGAPAWLVTLLADGLGVGVQTVLTFIPPVFFIFLGLSILEDSGYMARAALVMDRFMRLLGLPGSAFVPMLVGFGCTVPAIMATRTLSNRRDRLLTIFMTPFMSCGARLPVYALFGAAFFGAASGTMVFAIYLSGIVLAVLTGLLLKHTLFVGEPSPFVMELPLYHIPRVSTVLKQAWERLRHFLFRAGKVMALMVLVLAVCDKIVVPNPFAAKTAEEPAPKASVIEVSGRALAPVFAPMGVEADNWQGSVALIVGLFAKEQVVSSLNTLYSIGDAEEAAEEEEEEPLTWGGAKDALAQGLADACATIPDAFSGLAATFRDPIGYEDSFAEFEESPEDAQEATLARTLAQKFDNDKHRAFAYLLFVLLYVPCLAAMATVVREIGWAYSSILFGYLTLLGWCVATLYYQVTVGHSLPWVIAPCALLAGVAAFFAAYGRKHKIPVVQ</sequence>
<dbReference type="Pfam" id="PF07664">
    <property type="entry name" value="FeoB_C"/>
    <property type="match status" value="1"/>
</dbReference>
<dbReference type="Pfam" id="PF07670">
    <property type="entry name" value="Gate"/>
    <property type="match status" value="2"/>
</dbReference>
<keyword evidence="5 15" id="KW-0812">Transmembrane</keyword>
<protein>
    <recommendedName>
        <fullName evidence="12 15">Ferrous iron transport protein B</fullName>
    </recommendedName>
</protein>
<feature type="transmembrane region" description="Helical" evidence="15">
    <location>
        <begin position="438"/>
        <end position="458"/>
    </location>
</feature>
<dbReference type="InterPro" id="IPR030389">
    <property type="entry name" value="G_FEOB_dom"/>
</dbReference>
<evidence type="ECO:0000256" key="3">
    <source>
        <dbReference type="ARBA" id="ARBA00022475"/>
    </source>
</evidence>
<dbReference type="CDD" id="cd01879">
    <property type="entry name" value="FeoB"/>
    <property type="match status" value="1"/>
</dbReference>
<evidence type="ECO:0000313" key="17">
    <source>
        <dbReference type="EMBL" id="HIV08648.1"/>
    </source>
</evidence>
<evidence type="ECO:0000256" key="8">
    <source>
        <dbReference type="ARBA" id="ARBA00023004"/>
    </source>
</evidence>
<evidence type="ECO:0000256" key="14">
    <source>
        <dbReference type="PIRSR" id="PIRSR603373-2"/>
    </source>
</evidence>
<dbReference type="InterPro" id="IPR011640">
    <property type="entry name" value="Fe2_transport_prot_B_C"/>
</dbReference>
<evidence type="ECO:0000256" key="13">
    <source>
        <dbReference type="PIRSR" id="PIRSR603373-1"/>
    </source>
</evidence>
<evidence type="ECO:0000256" key="15">
    <source>
        <dbReference type="RuleBase" id="RU362098"/>
    </source>
</evidence>
<dbReference type="GO" id="GO:0015093">
    <property type="term" value="F:ferrous iron transmembrane transporter activity"/>
    <property type="evidence" value="ECO:0007669"/>
    <property type="project" value="UniProtKB-UniRule"/>
</dbReference>
<keyword evidence="4 15" id="KW-0410">Iron transport</keyword>
<keyword evidence="6 13" id="KW-0547">Nucleotide-binding</keyword>
<keyword evidence="14" id="KW-0460">Magnesium</keyword>
<dbReference type="AlphaFoldDB" id="A0A9D1NLN0"/>
<evidence type="ECO:0000256" key="9">
    <source>
        <dbReference type="ARBA" id="ARBA00023065"/>
    </source>
</evidence>
<feature type="transmembrane region" description="Helical" evidence="15">
    <location>
        <begin position="372"/>
        <end position="394"/>
    </location>
</feature>
<feature type="transmembrane region" description="Helical" evidence="15">
    <location>
        <begin position="671"/>
        <end position="691"/>
    </location>
</feature>
<dbReference type="GO" id="GO:0005886">
    <property type="term" value="C:plasma membrane"/>
    <property type="evidence" value="ECO:0007669"/>
    <property type="project" value="UniProtKB-SubCell"/>
</dbReference>
<feature type="transmembrane region" description="Helical" evidence="15">
    <location>
        <begin position="727"/>
        <end position="747"/>
    </location>
</feature>
<dbReference type="InterPro" id="IPR050860">
    <property type="entry name" value="FeoB_GTPase"/>
</dbReference>
<evidence type="ECO:0000256" key="10">
    <source>
        <dbReference type="ARBA" id="ARBA00023134"/>
    </source>
</evidence>
<keyword evidence="8 15" id="KW-0408">Iron</keyword>
<comment type="caution">
    <text evidence="17">The sequence shown here is derived from an EMBL/GenBank/DDBJ whole genome shotgun (WGS) entry which is preliminary data.</text>
</comment>
<keyword evidence="10 13" id="KW-0342">GTP-binding</keyword>